<feature type="signal peptide" evidence="1">
    <location>
        <begin position="1"/>
        <end position="26"/>
    </location>
</feature>
<feature type="domain" description="MucB/RseB N-terminal" evidence="2">
    <location>
        <begin position="113"/>
        <end position="185"/>
    </location>
</feature>
<accession>A0A239NBA5</accession>
<keyword evidence="1" id="KW-0732">Signal</keyword>
<dbReference type="EMBL" id="FZOD01000054">
    <property type="protein sequence ID" value="SNT52186.1"/>
    <property type="molecule type" value="Genomic_DNA"/>
</dbReference>
<keyword evidence="4" id="KW-1185">Reference proteome</keyword>
<protein>
    <submittedName>
        <fullName evidence="3">Sigma E regulatory protein, MucB/RseB</fullName>
    </submittedName>
</protein>
<dbReference type="Proteomes" id="UP000198282">
    <property type="component" value="Unassembled WGS sequence"/>
</dbReference>
<evidence type="ECO:0000259" key="2">
    <source>
        <dbReference type="Pfam" id="PF03888"/>
    </source>
</evidence>
<evidence type="ECO:0000313" key="3">
    <source>
        <dbReference type="EMBL" id="SNT52186.1"/>
    </source>
</evidence>
<name>A0A239NBA5_9ACTN</name>
<proteinExistence type="predicted"/>
<organism evidence="3 4">
    <name type="scientific">Streptosporangium subroseum</name>
    <dbReference type="NCBI Taxonomy" id="106412"/>
    <lineage>
        <taxon>Bacteria</taxon>
        <taxon>Bacillati</taxon>
        <taxon>Actinomycetota</taxon>
        <taxon>Actinomycetes</taxon>
        <taxon>Streptosporangiales</taxon>
        <taxon>Streptosporangiaceae</taxon>
        <taxon>Streptosporangium</taxon>
    </lineage>
</organism>
<dbReference type="OrthoDB" id="7067274at2"/>
<evidence type="ECO:0000256" key="1">
    <source>
        <dbReference type="SAM" id="SignalP"/>
    </source>
</evidence>
<dbReference type="InterPro" id="IPR033434">
    <property type="entry name" value="MucB/RseB_N"/>
</dbReference>
<reference evidence="3 4" key="1">
    <citation type="submission" date="2017-06" db="EMBL/GenBank/DDBJ databases">
        <authorList>
            <person name="Kim H.J."/>
            <person name="Triplett B.A."/>
        </authorList>
    </citation>
    <scope>NUCLEOTIDE SEQUENCE [LARGE SCALE GENOMIC DNA]</scope>
    <source>
        <strain evidence="3 4">CGMCC 4.2132</strain>
    </source>
</reference>
<dbReference type="RefSeq" id="WP_089211846.1">
    <property type="nucleotide sequence ID" value="NZ_FZOD01000054.1"/>
</dbReference>
<sequence>MIRLPVTVFLAAVMLLGLVVGTPAHAAPPDEAESEDTGLHLLREAAIAGRTRGYSGTQYVTTWGRSGAVSSVLEVRNVPGRGLMMHSRPSDPVQMADPGTPAGGMTSPSEFMLEVLARNYRVVAAGRGHACGRPARLANVLRRDGTVAARYWLDEAGGLVLRRELLDGHGKVVHAGAFVDLTLDPARKGAVPVMTTGGFSLTEVPRLFAGGWHFPRALPGRLELFAAHNTSPGYLYLGYSDGLSVVSVFIQSGVLDEERLQGWHAEQRSGHTIWIRDSAGQETIWASGGHVYTVFADAPADMVDAAVAALPHEPVPDLWTRLGRGASRLLSWVNPFG</sequence>
<dbReference type="AlphaFoldDB" id="A0A239NBA5"/>
<dbReference type="Pfam" id="PF03888">
    <property type="entry name" value="MucB_RseB"/>
    <property type="match status" value="1"/>
</dbReference>
<feature type="chain" id="PRO_5013009243" evidence="1">
    <location>
        <begin position="27"/>
        <end position="337"/>
    </location>
</feature>
<dbReference type="Gene3D" id="2.50.20.10">
    <property type="entry name" value="Lipoprotein localisation LolA/LolB/LppX"/>
    <property type="match status" value="1"/>
</dbReference>
<evidence type="ECO:0000313" key="4">
    <source>
        <dbReference type="Proteomes" id="UP000198282"/>
    </source>
</evidence>
<gene>
    <name evidence="3" type="ORF">SAMN05216276_105444</name>
</gene>